<protein>
    <recommendedName>
        <fullName evidence="3">ARID domain-containing protein</fullName>
    </recommendedName>
</protein>
<name>A0A8K0WER1_9HYPO</name>
<feature type="domain" description="ARID" evidence="3">
    <location>
        <begin position="446"/>
        <end position="539"/>
    </location>
</feature>
<dbReference type="EMBL" id="JAGPXF010000003">
    <property type="protein sequence ID" value="KAH7251868.1"/>
    <property type="molecule type" value="Genomic_DNA"/>
</dbReference>
<gene>
    <name evidence="4" type="ORF">BKA59DRAFT_453104</name>
</gene>
<comment type="caution">
    <text evidence="4">The sequence shown here is derived from an EMBL/GenBank/DDBJ whole genome shotgun (WGS) entry which is preliminary data.</text>
</comment>
<dbReference type="GO" id="GO:0003677">
    <property type="term" value="F:DNA binding"/>
    <property type="evidence" value="ECO:0007669"/>
    <property type="project" value="InterPro"/>
</dbReference>
<dbReference type="PANTHER" id="PTHR10039:SF5">
    <property type="entry name" value="NACHT DOMAIN-CONTAINING PROTEIN"/>
    <property type="match status" value="1"/>
</dbReference>
<evidence type="ECO:0000259" key="3">
    <source>
        <dbReference type="PROSITE" id="PS51011"/>
    </source>
</evidence>
<dbReference type="SUPFAM" id="SSF46774">
    <property type="entry name" value="ARID-like"/>
    <property type="match status" value="1"/>
</dbReference>
<evidence type="ECO:0000256" key="1">
    <source>
        <dbReference type="ARBA" id="ARBA00022737"/>
    </source>
</evidence>
<dbReference type="OrthoDB" id="443402at2759"/>
<evidence type="ECO:0000256" key="2">
    <source>
        <dbReference type="SAM" id="MobiDB-lite"/>
    </source>
</evidence>
<dbReference type="InterPro" id="IPR056884">
    <property type="entry name" value="NPHP3-like_N"/>
</dbReference>
<dbReference type="CDD" id="cd16100">
    <property type="entry name" value="ARID"/>
    <property type="match status" value="1"/>
</dbReference>
<keyword evidence="5" id="KW-1185">Reference proteome</keyword>
<reference evidence="4" key="1">
    <citation type="journal article" date="2021" name="Nat. Commun.">
        <title>Genetic determinants of endophytism in the Arabidopsis root mycobiome.</title>
        <authorList>
            <person name="Mesny F."/>
            <person name="Miyauchi S."/>
            <person name="Thiergart T."/>
            <person name="Pickel B."/>
            <person name="Atanasova L."/>
            <person name="Karlsson M."/>
            <person name="Huettel B."/>
            <person name="Barry K.W."/>
            <person name="Haridas S."/>
            <person name="Chen C."/>
            <person name="Bauer D."/>
            <person name="Andreopoulos W."/>
            <person name="Pangilinan J."/>
            <person name="LaButti K."/>
            <person name="Riley R."/>
            <person name="Lipzen A."/>
            <person name="Clum A."/>
            <person name="Drula E."/>
            <person name="Henrissat B."/>
            <person name="Kohler A."/>
            <person name="Grigoriev I.V."/>
            <person name="Martin F.M."/>
            <person name="Hacquard S."/>
        </authorList>
    </citation>
    <scope>NUCLEOTIDE SEQUENCE</scope>
    <source>
        <strain evidence="4">MPI-SDFR-AT-0068</strain>
    </source>
</reference>
<feature type="region of interest" description="Disordered" evidence="2">
    <location>
        <begin position="983"/>
        <end position="1010"/>
    </location>
</feature>
<feature type="compositionally biased region" description="Polar residues" evidence="2">
    <location>
        <begin position="1181"/>
        <end position="1196"/>
    </location>
</feature>
<proteinExistence type="predicted"/>
<dbReference type="Pfam" id="PF01388">
    <property type="entry name" value="ARID"/>
    <property type="match status" value="1"/>
</dbReference>
<sequence>MGSDILKHALSQLQDTRQWFGDSLTAESADFQKLQSSASLLQVQLSGLGIFSRGTETRDDFFDKLTQLLSDLERALNQGHEDDPNNSSASLGSWLTCEKSLAWVMGNPGSGKSVLMKFVADHQDTRKLLKTSAGEREVLVISHYFDALGTPYQRSLEGLLSSLVYGIIIAKPALSSELLLEAGEVSSIASLPTTFDFASIMDRIANNAFPVNICFFVDGLDEHGGEHAHLCQLITNIARLPFVKLCASSSTLPVFENNLGNLDISLGVVGSSAPLDIFSHVRSYEDIPRELSGLVRLTMESVDFRQHEAMAGSLIMARNERHLPVEIFFFHQTGCDVKDLTFSFSRDKEPLPSGSERSRNQSFAADIRLRLKQTCNDLLEVHDGAVVFMHRVILDLMYNRNISGSLLTKAGRNFDSDLSIFKASMSWFKQRRYQSGELQDLKIAPQAISPAYMESLMKFLATNSDGVSSFRDLQLKPFEVYALSRAVNFRGGCDGVCRDAAWPSIAQDLGYTGETALSTAETFKYIYKTWIRPYEKYTYHQRLGERGSMEDILDLAGNLRLSLRFARRCDQKETQVASVTWAVLDDAEESLLAWLFDTLGLRMDIEMLNLMLHHGAKSEAYTEVRDTKSREWRVPVWFKLLKLVPCMESPYQDMFERMFSVMLEHSSTLSYAQALLELKSGGETFQWIPYPIWEICKDNFELHRITKGSSPYDAYFVFRIFSKVCERTAKDLETSDLTKQYLSHCFWPNYPELARQMSYSTLVIESRTVGRTTNSSFTPGEDTKSLNYQISTSATSIKLPETGVDSGDQKGGDTDGSCIEPFIGDENIDDACSIQSIDDGIQSKISSIARTSHTVAAERQVGDLLSRHPEIRFILDVSGDIMPKDRLKCNIRRSLKLLYLELRKEAQDNIQVQVLTTRMLKGRGSRTRISEQAVNDELTVAPLENEDQDHSNRLDFRKDREFLDTWPSQVQLSQRLDDDSLKAQFKDDTMRETATESDYGTSEDSSSDSEEFQAVQLAQDFLINGAPFLAFLTHLGLSLLPDHLRQVMQLASWGNTEFIDTPFEISTFDRIKSFTENLTGSPWNWWPMNSPKVPLQRGYKRMNWHCHCGKPFWVDVTPTQARIIGRMVDNPTSFVNSHCKVTHSGQNAFQKVTGWFSWNSNTLLPVSVSSSQTNQPSTSSRGINSQTQGEATTTTHSHSRLEAAQGLRILFGVPMGLKTLHVIPIPVKSQPGDKVLPLLQEQYRRIRGRWRVWFSFWQLSHCDFVKFESIARNVVVACGQDLPKANGLDYEYAPKPPQASIPSVHPHVFEAAFNSCAEGKCRYLFPFHDCYEFEETAYIQRIPKKKTPLSSGVNDIPIWGLEARYCISCIHVILYHLLILISPFALWGWWLSLHPDDIQSASVPMTVVLAMISMF</sequence>
<dbReference type="Pfam" id="PF24883">
    <property type="entry name" value="NPHP3_N"/>
    <property type="match status" value="1"/>
</dbReference>
<dbReference type="PANTHER" id="PTHR10039">
    <property type="entry name" value="AMELOGENIN"/>
    <property type="match status" value="1"/>
</dbReference>
<dbReference type="SMART" id="SM00501">
    <property type="entry name" value="BRIGHT"/>
    <property type="match status" value="1"/>
</dbReference>
<dbReference type="SMART" id="SM01014">
    <property type="entry name" value="ARID"/>
    <property type="match status" value="1"/>
</dbReference>
<accession>A0A8K0WER1</accession>
<dbReference type="PROSITE" id="PS51011">
    <property type="entry name" value="ARID"/>
    <property type="match status" value="1"/>
</dbReference>
<evidence type="ECO:0000313" key="4">
    <source>
        <dbReference type="EMBL" id="KAH7251868.1"/>
    </source>
</evidence>
<dbReference type="Gene3D" id="1.10.150.60">
    <property type="entry name" value="ARID DNA-binding domain"/>
    <property type="match status" value="1"/>
</dbReference>
<dbReference type="Proteomes" id="UP000813427">
    <property type="component" value="Unassembled WGS sequence"/>
</dbReference>
<organism evidence="4 5">
    <name type="scientific">Fusarium tricinctum</name>
    <dbReference type="NCBI Taxonomy" id="61284"/>
    <lineage>
        <taxon>Eukaryota</taxon>
        <taxon>Fungi</taxon>
        <taxon>Dikarya</taxon>
        <taxon>Ascomycota</taxon>
        <taxon>Pezizomycotina</taxon>
        <taxon>Sordariomycetes</taxon>
        <taxon>Hypocreomycetidae</taxon>
        <taxon>Hypocreales</taxon>
        <taxon>Nectriaceae</taxon>
        <taxon>Fusarium</taxon>
        <taxon>Fusarium tricinctum species complex</taxon>
    </lineage>
</organism>
<evidence type="ECO:0000313" key="5">
    <source>
        <dbReference type="Proteomes" id="UP000813427"/>
    </source>
</evidence>
<feature type="region of interest" description="Disordered" evidence="2">
    <location>
        <begin position="1169"/>
        <end position="1198"/>
    </location>
</feature>
<keyword evidence="1" id="KW-0677">Repeat</keyword>
<feature type="compositionally biased region" description="Low complexity" evidence="2">
    <location>
        <begin position="1169"/>
        <end position="1180"/>
    </location>
</feature>
<dbReference type="InterPro" id="IPR036431">
    <property type="entry name" value="ARID_dom_sf"/>
</dbReference>
<feature type="compositionally biased region" description="Basic and acidic residues" evidence="2">
    <location>
        <begin position="983"/>
        <end position="994"/>
    </location>
</feature>
<dbReference type="InterPro" id="IPR001606">
    <property type="entry name" value="ARID_dom"/>
</dbReference>